<dbReference type="Pfam" id="PF14388">
    <property type="entry name" value="DUF4419"/>
    <property type="match status" value="1"/>
</dbReference>
<proteinExistence type="predicted"/>
<reference evidence="1 2" key="1">
    <citation type="journal article" date="2016" name="Genome Biol. Evol.">
        <title>Divergent and convergent evolution of fungal pathogenicity.</title>
        <authorList>
            <person name="Shang Y."/>
            <person name="Xiao G."/>
            <person name="Zheng P."/>
            <person name="Cen K."/>
            <person name="Zhan S."/>
            <person name="Wang C."/>
        </authorList>
    </citation>
    <scope>NUCLEOTIDE SEQUENCE [LARGE SCALE GENOMIC DNA]</scope>
    <source>
        <strain evidence="1 2">ARSEF 2679</strain>
    </source>
</reference>
<dbReference type="GeneID" id="30026130"/>
<dbReference type="PANTHER" id="PTHR31252">
    <property type="entry name" value="DUF4419 DOMAIN-CONTAINING PROTEIN"/>
    <property type="match status" value="1"/>
</dbReference>
<keyword evidence="2" id="KW-1185">Reference proteome</keyword>
<dbReference type="EMBL" id="AZHB01000080">
    <property type="protein sequence ID" value="OAA39936.1"/>
    <property type="molecule type" value="Genomic_DNA"/>
</dbReference>
<name>A0A167BDZ9_CORFA</name>
<organism evidence="1 2">
    <name type="scientific">Cordyceps fumosorosea (strain ARSEF 2679)</name>
    <name type="common">Isaria fumosorosea</name>
    <dbReference type="NCBI Taxonomy" id="1081104"/>
    <lineage>
        <taxon>Eukaryota</taxon>
        <taxon>Fungi</taxon>
        <taxon>Dikarya</taxon>
        <taxon>Ascomycota</taxon>
        <taxon>Pezizomycotina</taxon>
        <taxon>Sordariomycetes</taxon>
        <taxon>Hypocreomycetidae</taxon>
        <taxon>Hypocreales</taxon>
        <taxon>Cordycipitaceae</taxon>
        <taxon>Cordyceps</taxon>
    </lineage>
</organism>
<dbReference type="OrthoDB" id="9978173at2759"/>
<comment type="caution">
    <text evidence="1">The sequence shown here is derived from an EMBL/GenBank/DDBJ whole genome shotgun (WGS) entry which is preliminary data.</text>
</comment>
<evidence type="ECO:0000313" key="2">
    <source>
        <dbReference type="Proteomes" id="UP000076744"/>
    </source>
</evidence>
<dbReference type="AlphaFoldDB" id="A0A167BDZ9"/>
<gene>
    <name evidence="1" type="ORF">ISF_09838</name>
</gene>
<accession>A0A167BDZ9</accession>
<protein>
    <recommendedName>
        <fullName evidence="3">DUF4419 domain-containing protein</fullName>
    </recommendedName>
</protein>
<dbReference type="PANTHER" id="PTHR31252:SF11">
    <property type="entry name" value="DUF4419 DOMAIN-CONTAINING PROTEIN"/>
    <property type="match status" value="1"/>
</dbReference>
<evidence type="ECO:0008006" key="3">
    <source>
        <dbReference type="Google" id="ProtNLM"/>
    </source>
</evidence>
<evidence type="ECO:0000313" key="1">
    <source>
        <dbReference type="EMBL" id="OAA39936.1"/>
    </source>
</evidence>
<dbReference type="RefSeq" id="XP_018699379.1">
    <property type="nucleotide sequence ID" value="XM_018853439.1"/>
</dbReference>
<dbReference type="InterPro" id="IPR025533">
    <property type="entry name" value="DUF4419"/>
</dbReference>
<sequence length="394" mass="44249">MPVTLHFGASPIVGHSHDKHATGARELLLPYDHKHRVLLSSVSDTDKGTLLSRRNGFVCTVINAWQQDQHLELRPDDVWLAVLTQFRFYVGGGDESRAEALRDRFVAHSGRQRLEIIDLKSQSFADIDLAALVKQFVGLVREKLVDPTLADWLLPVFSTTQPDDEVAAASVFRGTVKEYFDHSVIFGCGFPSVTLHGEQKDWIDLARRISRLAESETASRNNKEEGDSTVRSWSQALSAAVEFMIASFERPTATNVQDFWQRACHMDGDEMSGEPIKMSEWLTAFCWWRSDGARLKTYYDAELAEIVNLYGPLYVPGTRLKLGDVEFPVINQDEIPPGVVRTNIDFILPGGEGVDTTLVVGSWGTKLLDQCGTRVRPFPSWWFVTGDSTSSREW</sequence>
<dbReference type="Proteomes" id="UP000076744">
    <property type="component" value="Unassembled WGS sequence"/>
</dbReference>